<evidence type="ECO:0000313" key="2">
    <source>
        <dbReference type="Proteomes" id="UP000198553"/>
    </source>
</evidence>
<dbReference type="OrthoDB" id="2943010at2"/>
<protein>
    <submittedName>
        <fullName evidence="1">Uncharacterized protein</fullName>
    </submittedName>
</protein>
<name>A0A1H8HTL0_9BACI</name>
<dbReference type="RefSeq" id="WP_090749115.1">
    <property type="nucleotide sequence ID" value="NZ_FOBW01000015.1"/>
</dbReference>
<reference evidence="2" key="1">
    <citation type="submission" date="2016-10" db="EMBL/GenBank/DDBJ databases">
        <authorList>
            <person name="Varghese N."/>
            <person name="Submissions S."/>
        </authorList>
    </citation>
    <scope>NUCLEOTIDE SEQUENCE [LARGE SCALE GENOMIC DNA]</scope>
    <source>
        <strain evidence="2">B48,IBRC-M 10115,DSM 25386,CECT 8001</strain>
    </source>
</reference>
<keyword evidence="2" id="KW-1185">Reference proteome</keyword>
<dbReference type="AlphaFoldDB" id="A0A1H8HTL0"/>
<organism evidence="1 2">
    <name type="scientific">Mesobacillus persicus</name>
    <dbReference type="NCBI Taxonomy" id="930146"/>
    <lineage>
        <taxon>Bacteria</taxon>
        <taxon>Bacillati</taxon>
        <taxon>Bacillota</taxon>
        <taxon>Bacilli</taxon>
        <taxon>Bacillales</taxon>
        <taxon>Bacillaceae</taxon>
        <taxon>Mesobacillus</taxon>
    </lineage>
</organism>
<dbReference type="Proteomes" id="UP000198553">
    <property type="component" value="Unassembled WGS sequence"/>
</dbReference>
<dbReference type="EMBL" id="FOBW01000015">
    <property type="protein sequence ID" value="SEN59463.1"/>
    <property type="molecule type" value="Genomic_DNA"/>
</dbReference>
<proteinExistence type="predicted"/>
<gene>
    <name evidence="1" type="ORF">SAMN05192533_115132</name>
</gene>
<dbReference type="STRING" id="930146.SAMN05192533_115132"/>
<accession>A0A1H8HTL0</accession>
<evidence type="ECO:0000313" key="1">
    <source>
        <dbReference type="EMBL" id="SEN59463.1"/>
    </source>
</evidence>
<sequence length="62" mass="6443">MGVNSLGIHALFLFHGLIGAEGTKTPAGVQGQGRPAGAKAMRRLPDCPKVREVPGAEINNHV</sequence>